<gene>
    <name evidence="1" type="ORF">g.51350</name>
</gene>
<dbReference type="AlphaFoldDB" id="A0A1B6KH66"/>
<sequence length="109" mass="12748">RFPSFQSHYTRAKNPNRKYLSSDLNVTLLHKLYTDCCVENGIVPVSVDIYRRTFNTEYNLHFHAPRSDTCSKCDAYKVKTAALNDETEIRRLTTEHDIHLRKAELAWTS</sequence>
<protein>
    <submittedName>
        <fullName evidence="1">Uncharacterized protein</fullName>
    </submittedName>
</protein>
<reference evidence="1" key="1">
    <citation type="submission" date="2015-11" db="EMBL/GenBank/DDBJ databases">
        <title>De novo transcriptome assembly of four potential Pierce s Disease insect vectors from Arizona vineyards.</title>
        <authorList>
            <person name="Tassone E.E."/>
        </authorList>
    </citation>
    <scope>NUCLEOTIDE SEQUENCE</scope>
</reference>
<name>A0A1B6KH66_9HEMI</name>
<accession>A0A1B6KH66</accession>
<feature type="non-terminal residue" evidence="1">
    <location>
        <position position="1"/>
    </location>
</feature>
<feature type="non-terminal residue" evidence="1">
    <location>
        <position position="109"/>
    </location>
</feature>
<evidence type="ECO:0000313" key="1">
    <source>
        <dbReference type="EMBL" id="JAT10802.1"/>
    </source>
</evidence>
<dbReference type="PANTHER" id="PTHR10773">
    <property type="entry name" value="DNA-DIRECTED RNA POLYMERASES I, II, AND III SUBUNIT RPABC2"/>
    <property type="match status" value="1"/>
</dbReference>
<proteinExistence type="predicted"/>
<organism evidence="1">
    <name type="scientific">Graphocephala atropunctata</name>
    <dbReference type="NCBI Taxonomy" id="36148"/>
    <lineage>
        <taxon>Eukaryota</taxon>
        <taxon>Metazoa</taxon>
        <taxon>Ecdysozoa</taxon>
        <taxon>Arthropoda</taxon>
        <taxon>Hexapoda</taxon>
        <taxon>Insecta</taxon>
        <taxon>Pterygota</taxon>
        <taxon>Neoptera</taxon>
        <taxon>Paraneoptera</taxon>
        <taxon>Hemiptera</taxon>
        <taxon>Auchenorrhyncha</taxon>
        <taxon>Membracoidea</taxon>
        <taxon>Cicadellidae</taxon>
        <taxon>Cicadellinae</taxon>
        <taxon>Cicadellini</taxon>
        <taxon>Graphocephala</taxon>
    </lineage>
</organism>
<dbReference type="EMBL" id="GEBQ01029175">
    <property type="protein sequence ID" value="JAT10802.1"/>
    <property type="molecule type" value="Transcribed_RNA"/>
</dbReference>
<dbReference type="PANTHER" id="PTHR10773:SF19">
    <property type="match status" value="1"/>
</dbReference>